<dbReference type="PANTHER" id="PTHR46477:SF21">
    <property type="entry name" value="CYSTEINE_HISTIDINE-RICH C1 DOMAIN FAMILY PROTEIN"/>
    <property type="match status" value="1"/>
</dbReference>
<dbReference type="AlphaFoldDB" id="A0AAV5F879"/>
<gene>
    <name evidence="1" type="primary">gb19220</name>
    <name evidence="1" type="ORF">PR202_gb19220</name>
</gene>
<comment type="caution">
    <text evidence="1">The sequence shown here is derived from an EMBL/GenBank/DDBJ whole genome shotgun (WGS) entry which is preliminary data.</text>
</comment>
<dbReference type="Proteomes" id="UP001054889">
    <property type="component" value="Unassembled WGS sequence"/>
</dbReference>
<evidence type="ECO:0000313" key="2">
    <source>
        <dbReference type="Proteomes" id="UP001054889"/>
    </source>
</evidence>
<name>A0AAV5F879_ELECO</name>
<dbReference type="PANTHER" id="PTHR46477">
    <property type="entry name" value="CYSTEINE/HISTIDINE-RICH C1 DOMAIN FAMILY PROTEIN"/>
    <property type="match status" value="1"/>
</dbReference>
<sequence length="236" mass="26390">MKMYSDLPEEISHKAHLAHKLKLVVTTDGRPFRCDGCMEPGCGEGRRVHPDTPSIYGDLEFHFLHSLLSVDGKFCNACGYVILGVVYHWSEKEKDINLHPCCAALKMETVLPDGHILELCKEAKQDCLFCGEKGRPPRSTSSLKFWVRKEKLWAYRWRHGFSEGYLHIACMKKIAAQRWEQTYQDCPGGGVMEASVPVMKGMLQGQSSQSSENAKLAVHGMQMGTSIAKVISATAE</sequence>
<protein>
    <submittedName>
        <fullName evidence="1">Uncharacterized protein</fullName>
    </submittedName>
</protein>
<reference evidence="1" key="2">
    <citation type="submission" date="2021-12" db="EMBL/GenBank/DDBJ databases">
        <title>Resequencing data analysis of finger millet.</title>
        <authorList>
            <person name="Hatakeyama M."/>
            <person name="Aluri S."/>
            <person name="Balachadran M.T."/>
            <person name="Sivarajan S.R."/>
            <person name="Poveda L."/>
            <person name="Shimizu-Inatsugi R."/>
            <person name="Schlapbach R."/>
            <person name="Sreeman S.M."/>
            <person name="Shimizu K.K."/>
        </authorList>
    </citation>
    <scope>NUCLEOTIDE SEQUENCE</scope>
</reference>
<organism evidence="1 2">
    <name type="scientific">Eleusine coracana subsp. coracana</name>
    <dbReference type="NCBI Taxonomy" id="191504"/>
    <lineage>
        <taxon>Eukaryota</taxon>
        <taxon>Viridiplantae</taxon>
        <taxon>Streptophyta</taxon>
        <taxon>Embryophyta</taxon>
        <taxon>Tracheophyta</taxon>
        <taxon>Spermatophyta</taxon>
        <taxon>Magnoliopsida</taxon>
        <taxon>Liliopsida</taxon>
        <taxon>Poales</taxon>
        <taxon>Poaceae</taxon>
        <taxon>PACMAD clade</taxon>
        <taxon>Chloridoideae</taxon>
        <taxon>Cynodonteae</taxon>
        <taxon>Eleusininae</taxon>
        <taxon>Eleusine</taxon>
    </lineage>
</organism>
<proteinExistence type="predicted"/>
<keyword evidence="2" id="KW-1185">Reference proteome</keyword>
<dbReference type="EMBL" id="BQKI01000082">
    <property type="protein sequence ID" value="GJN30877.1"/>
    <property type="molecule type" value="Genomic_DNA"/>
</dbReference>
<evidence type="ECO:0000313" key="1">
    <source>
        <dbReference type="EMBL" id="GJN30877.1"/>
    </source>
</evidence>
<reference evidence="1" key="1">
    <citation type="journal article" date="2018" name="DNA Res.">
        <title>Multiple hybrid de novo genome assembly of finger millet, an orphan allotetraploid crop.</title>
        <authorList>
            <person name="Hatakeyama M."/>
            <person name="Aluri S."/>
            <person name="Balachadran M.T."/>
            <person name="Sivarajan S.R."/>
            <person name="Patrignani A."/>
            <person name="Gruter S."/>
            <person name="Poveda L."/>
            <person name="Shimizu-Inatsugi R."/>
            <person name="Baeten J."/>
            <person name="Francoijs K.J."/>
            <person name="Nataraja K.N."/>
            <person name="Reddy Y.A.N."/>
            <person name="Phadnis S."/>
            <person name="Ravikumar R.L."/>
            <person name="Schlapbach R."/>
            <person name="Sreeman S.M."/>
            <person name="Shimizu K.K."/>
        </authorList>
    </citation>
    <scope>NUCLEOTIDE SEQUENCE</scope>
</reference>
<accession>A0AAV5F879</accession>